<dbReference type="PROSITE" id="PS51375">
    <property type="entry name" value="PPR"/>
    <property type="match status" value="2"/>
</dbReference>
<dbReference type="Pfam" id="PF02290">
    <property type="entry name" value="SRP14"/>
    <property type="match status" value="1"/>
</dbReference>
<accession>A0A5E4F3T7</accession>
<evidence type="ECO:0000256" key="2">
    <source>
        <dbReference type="ARBA" id="ARBA00010349"/>
    </source>
</evidence>
<dbReference type="InterPro" id="IPR011990">
    <property type="entry name" value="TPR-like_helical_dom_sf"/>
</dbReference>
<keyword evidence="8 12" id="KW-0687">Ribonucleoprotein</keyword>
<evidence type="ECO:0000256" key="4">
    <source>
        <dbReference type="ARBA" id="ARBA00022490"/>
    </source>
</evidence>
<evidence type="ECO:0000313" key="14">
    <source>
        <dbReference type="Proteomes" id="UP000327085"/>
    </source>
</evidence>
<gene>
    <name evidence="13" type="ORF">ALMOND_2B000099</name>
</gene>
<feature type="repeat" description="PPR" evidence="11">
    <location>
        <begin position="330"/>
        <end position="358"/>
    </location>
</feature>
<evidence type="ECO:0000256" key="11">
    <source>
        <dbReference type="PROSITE-ProRule" id="PRU00708"/>
    </source>
</evidence>
<comment type="function">
    <text evidence="9 12">Component of the signal recognition particle (SRP) complex, a ribonucleoprotein complex that mediates the cotranslational targeting of secretory and membrane proteins to the endoplasmic reticulum (ER). SRP9 together with SRP14 and the Alu portion of the SRP RNA, constitutes the elongation arrest domain of SRP. The complex of SRP9 and SRP14 is required for SRP RNA binding.</text>
</comment>
<evidence type="ECO:0000256" key="3">
    <source>
        <dbReference type="ARBA" id="ARBA00017926"/>
    </source>
</evidence>
<keyword evidence="7 12" id="KW-0733">Signal recognition particle</keyword>
<dbReference type="Proteomes" id="UP000327085">
    <property type="component" value="Chromosome 1"/>
</dbReference>
<evidence type="ECO:0000256" key="1">
    <source>
        <dbReference type="ARBA" id="ARBA00004496"/>
    </source>
</evidence>
<dbReference type="InParanoid" id="A0A5E4F3T7"/>
<dbReference type="PANTHER" id="PTHR12013">
    <property type="entry name" value="SIGNAL RECOGNITION PARTICLE 14 KD PROTEIN"/>
    <property type="match status" value="1"/>
</dbReference>
<dbReference type="Gene3D" id="3.30.720.10">
    <property type="entry name" value="Signal recognition particle alu RNA binding heterodimer, srp9/1"/>
    <property type="match status" value="1"/>
</dbReference>
<dbReference type="EMBL" id="CABIKO010000051">
    <property type="protein sequence ID" value="VVA21311.1"/>
    <property type="molecule type" value="Genomic_DNA"/>
</dbReference>
<evidence type="ECO:0000256" key="12">
    <source>
        <dbReference type="RuleBase" id="RU368100"/>
    </source>
</evidence>
<dbReference type="InterPro" id="IPR009018">
    <property type="entry name" value="Signal_recog_particle_SRP9/14"/>
</dbReference>
<evidence type="ECO:0000256" key="8">
    <source>
        <dbReference type="ARBA" id="ARBA00023274"/>
    </source>
</evidence>
<comment type="subunit">
    <text evidence="10 12">Heterodimer with SRP9; binds RNA as heterodimer. Component of a signal recognition particle (SRP) complex that consists of a 7SL RNA molecule of 300 nucleotides and six protein subunits: SRP72, SRP68, SRP54, SRP19, SRP14 and SRP9.</text>
</comment>
<dbReference type="GO" id="GO:0008312">
    <property type="term" value="F:7S RNA binding"/>
    <property type="evidence" value="ECO:0007669"/>
    <property type="project" value="UniProtKB-UniRule"/>
</dbReference>
<evidence type="ECO:0000256" key="5">
    <source>
        <dbReference type="ARBA" id="ARBA00022737"/>
    </source>
</evidence>
<keyword evidence="6 12" id="KW-0694">RNA-binding</keyword>
<dbReference type="GO" id="GO:0030942">
    <property type="term" value="F:endoplasmic reticulum signal peptide binding"/>
    <property type="evidence" value="ECO:0007669"/>
    <property type="project" value="UniProtKB-UniRule"/>
</dbReference>
<evidence type="ECO:0000256" key="9">
    <source>
        <dbReference type="ARBA" id="ARBA00045462"/>
    </source>
</evidence>
<name>A0A5E4F3T7_PRUDU</name>
<dbReference type="SUPFAM" id="SSF54762">
    <property type="entry name" value="Signal recognition particle alu RNA binding heterodimer, SRP9/14"/>
    <property type="match status" value="1"/>
</dbReference>
<keyword evidence="5" id="KW-0677">Repeat</keyword>
<dbReference type="AlphaFoldDB" id="A0A5E4F3T7"/>
<dbReference type="Gramene" id="VVA21311">
    <property type="protein sequence ID" value="VVA21311"/>
    <property type="gene ID" value="Prudul26B000099"/>
</dbReference>
<dbReference type="GO" id="GO:0005786">
    <property type="term" value="C:signal recognition particle, endoplasmic reticulum targeting"/>
    <property type="evidence" value="ECO:0007669"/>
    <property type="project" value="UniProtKB-UniRule"/>
</dbReference>
<dbReference type="GO" id="GO:0006614">
    <property type="term" value="P:SRP-dependent cotranslational protein targeting to membrane"/>
    <property type="evidence" value="ECO:0007669"/>
    <property type="project" value="UniProtKB-UniRule"/>
</dbReference>
<proteinExistence type="inferred from homology"/>
<evidence type="ECO:0000313" key="13">
    <source>
        <dbReference type="EMBL" id="VVA21311.1"/>
    </source>
</evidence>
<dbReference type="FunFam" id="3.30.720.10:FF:000004">
    <property type="entry name" value="Signal recognition particle 14 kDa protein"/>
    <property type="match status" value="1"/>
</dbReference>
<evidence type="ECO:0000256" key="6">
    <source>
        <dbReference type="ARBA" id="ARBA00022884"/>
    </source>
</evidence>
<dbReference type="Gene3D" id="1.25.40.10">
    <property type="entry name" value="Tetratricopeptide repeat domain"/>
    <property type="match status" value="1"/>
</dbReference>
<reference evidence="14" key="1">
    <citation type="journal article" date="2020" name="Plant J.">
        <title>Transposons played a major role in the diversification between the closely related almond and peach genomes: results from the almond genome sequence.</title>
        <authorList>
            <person name="Alioto T."/>
            <person name="Alexiou K.G."/>
            <person name="Bardil A."/>
            <person name="Barteri F."/>
            <person name="Castanera R."/>
            <person name="Cruz F."/>
            <person name="Dhingra A."/>
            <person name="Duval H."/>
            <person name="Fernandez I Marti A."/>
            <person name="Frias L."/>
            <person name="Galan B."/>
            <person name="Garcia J.L."/>
            <person name="Howad W."/>
            <person name="Gomez-Garrido J."/>
            <person name="Gut M."/>
            <person name="Julca I."/>
            <person name="Morata J."/>
            <person name="Puigdomenech P."/>
            <person name="Ribeca P."/>
            <person name="Rubio Cabetas M.J."/>
            <person name="Vlasova A."/>
            <person name="Wirthensohn M."/>
            <person name="Garcia-Mas J."/>
            <person name="Gabaldon T."/>
            <person name="Casacuberta J.M."/>
            <person name="Arus P."/>
        </authorList>
    </citation>
    <scope>NUCLEOTIDE SEQUENCE [LARGE SCALE GENOMIC DNA]</scope>
    <source>
        <strain evidence="14">cv. Texas</strain>
    </source>
</reference>
<dbReference type="NCBIfam" id="TIGR00756">
    <property type="entry name" value="PPR"/>
    <property type="match status" value="2"/>
</dbReference>
<dbReference type="InterPro" id="IPR003210">
    <property type="entry name" value="Signal_recog_particle_SRP14"/>
</dbReference>
<keyword evidence="4 12" id="KW-0963">Cytoplasm</keyword>
<protein>
    <recommendedName>
        <fullName evidence="3 12">Signal recognition particle 14 kDa protein</fullName>
        <shortName evidence="12">SRP14</shortName>
    </recommendedName>
</protein>
<organism evidence="13 14">
    <name type="scientific">Prunus dulcis</name>
    <name type="common">Almond</name>
    <name type="synonym">Amygdalus dulcis</name>
    <dbReference type="NCBI Taxonomy" id="3755"/>
    <lineage>
        <taxon>Eukaryota</taxon>
        <taxon>Viridiplantae</taxon>
        <taxon>Streptophyta</taxon>
        <taxon>Embryophyta</taxon>
        <taxon>Tracheophyta</taxon>
        <taxon>Spermatophyta</taxon>
        <taxon>Magnoliopsida</taxon>
        <taxon>eudicotyledons</taxon>
        <taxon>Gunneridae</taxon>
        <taxon>Pentapetalae</taxon>
        <taxon>rosids</taxon>
        <taxon>fabids</taxon>
        <taxon>Rosales</taxon>
        <taxon>Rosaceae</taxon>
        <taxon>Amygdaloideae</taxon>
        <taxon>Amygdaleae</taxon>
        <taxon>Prunus</taxon>
    </lineage>
</organism>
<dbReference type="InterPro" id="IPR002885">
    <property type="entry name" value="PPR_rpt"/>
</dbReference>
<evidence type="ECO:0000256" key="10">
    <source>
        <dbReference type="ARBA" id="ARBA00046890"/>
    </source>
</evidence>
<comment type="similarity">
    <text evidence="2 12">Belongs to the SRP14 family.</text>
</comment>
<feature type="repeat" description="PPR" evidence="11">
    <location>
        <begin position="295"/>
        <end position="329"/>
    </location>
</feature>
<dbReference type="Pfam" id="PF12854">
    <property type="entry name" value="PPR_1"/>
    <property type="match status" value="2"/>
</dbReference>
<evidence type="ECO:0000256" key="7">
    <source>
        <dbReference type="ARBA" id="ARBA00023135"/>
    </source>
</evidence>
<sequence>MTPPPRSPFLPPLDMIITTTTTITISATTTISNIINLKLVEILIKRTTKSTREFIEIYKNSSNPLWSDCIGRRRRKRLSAVKMVLLQPDPFLNELTSMFEKSTEKGSVWVTFKRSSLKSKVQRNKMKTAGEEIEYRCLIRATFGNKTISTSVGPKEHQRFQSSYATVLKAHMTALKKRDRKEKKKAAEADKKGGAKKPKRVALRLGGLIIWKLYQEMIECGVVADVDVDTDGYLIQAFCDDNKGNAAFNKLIRRTNILEYCHVYDHDSWSLYNGLWLGEARKLWFEMIEKGYRPNKFTYNTMIHGFCKIGNFERAKILFKEMCGGGHKETRVSYNAMMTGLCLHGRTDEAYRLFEEVP</sequence>
<comment type="subcellular location">
    <subcellularLocation>
        <location evidence="1 12">Cytoplasm</location>
    </subcellularLocation>
</comment>